<dbReference type="PROSITE" id="PS50026">
    <property type="entry name" value="EGF_3"/>
    <property type="match status" value="2"/>
</dbReference>
<dbReference type="SMART" id="SM00282">
    <property type="entry name" value="LamG"/>
    <property type="match status" value="4"/>
</dbReference>
<evidence type="ECO:0000256" key="2">
    <source>
        <dbReference type="ARBA" id="ARBA00010716"/>
    </source>
</evidence>
<evidence type="ECO:0000256" key="6">
    <source>
        <dbReference type="ARBA" id="ARBA00022723"/>
    </source>
</evidence>
<evidence type="ECO:0000313" key="15">
    <source>
        <dbReference type="EMBL" id="KER25523.1"/>
    </source>
</evidence>
<evidence type="ECO:0000256" key="10">
    <source>
        <dbReference type="ARBA" id="ARBA00047647"/>
    </source>
</evidence>
<dbReference type="STRING" id="6198.A0A074ZEC5"/>
<dbReference type="PANTHER" id="PTHR11113">
    <property type="entry name" value="N-ACETYLGLUCOSAMINE-6-PHOSPHATE DEACETYLASE"/>
    <property type="match status" value="1"/>
</dbReference>
<dbReference type="InterPro" id="IPR006680">
    <property type="entry name" value="Amidohydro-rel"/>
</dbReference>
<evidence type="ECO:0000259" key="13">
    <source>
        <dbReference type="PROSITE" id="PS50025"/>
    </source>
</evidence>
<dbReference type="Gene3D" id="2.60.120.200">
    <property type="match status" value="4"/>
</dbReference>
<evidence type="ECO:0000256" key="5">
    <source>
        <dbReference type="ARBA" id="ARBA00022536"/>
    </source>
</evidence>
<dbReference type="Gene3D" id="2.60.120.1000">
    <property type="match status" value="1"/>
</dbReference>
<dbReference type="PANTHER" id="PTHR11113:SF14">
    <property type="entry name" value="N-ACETYLGLUCOSAMINE-6-PHOSPHATE DEACETYLASE"/>
    <property type="match status" value="1"/>
</dbReference>
<dbReference type="Pfam" id="PF00754">
    <property type="entry name" value="F5_F8_type_C"/>
    <property type="match status" value="1"/>
</dbReference>
<dbReference type="EMBL" id="KL596774">
    <property type="protein sequence ID" value="KER25523.1"/>
    <property type="molecule type" value="Genomic_DNA"/>
</dbReference>
<dbReference type="InterPro" id="IPR013320">
    <property type="entry name" value="ConA-like_dom_sf"/>
</dbReference>
<dbReference type="GO" id="GO:0046872">
    <property type="term" value="F:metal ion binding"/>
    <property type="evidence" value="ECO:0007669"/>
    <property type="project" value="UniProtKB-KW"/>
</dbReference>
<reference evidence="15 16" key="1">
    <citation type="submission" date="2013-11" db="EMBL/GenBank/DDBJ databases">
        <title>Opisthorchis viverrini - life in the bile duct.</title>
        <authorList>
            <person name="Young N.D."/>
            <person name="Nagarajan N."/>
            <person name="Lin S.J."/>
            <person name="Korhonen P.K."/>
            <person name="Jex A.R."/>
            <person name="Hall R.S."/>
            <person name="Safavi-Hemami H."/>
            <person name="Kaewkong W."/>
            <person name="Bertrand D."/>
            <person name="Gao S."/>
            <person name="Seet Q."/>
            <person name="Wongkham S."/>
            <person name="Teh B.T."/>
            <person name="Wongkham C."/>
            <person name="Intapan P.M."/>
            <person name="Maleewong W."/>
            <person name="Yang X."/>
            <person name="Hu M."/>
            <person name="Wang Z."/>
            <person name="Hofmann A."/>
            <person name="Sternberg P.W."/>
            <person name="Tan P."/>
            <person name="Wang J."/>
            <person name="Gasser R.B."/>
        </authorList>
    </citation>
    <scope>NUCLEOTIDE SEQUENCE [LARGE SCALE GENOMIC DNA]</scope>
</reference>
<keyword evidence="7" id="KW-0378">Hydrolase</keyword>
<dbReference type="KEGG" id="ovi:T265_07040"/>
<dbReference type="InterPro" id="IPR000742">
    <property type="entry name" value="EGF"/>
</dbReference>
<dbReference type="InterPro" id="IPR008979">
    <property type="entry name" value="Galactose-bd-like_sf"/>
</dbReference>
<feature type="domain" description="Laminin G" evidence="13">
    <location>
        <begin position="980"/>
        <end position="1158"/>
    </location>
</feature>
<dbReference type="EC" id="3.5.1.25" evidence="3"/>
<feature type="domain" description="Laminin G" evidence="13">
    <location>
        <begin position="744"/>
        <end position="926"/>
    </location>
</feature>
<dbReference type="Proteomes" id="UP000054324">
    <property type="component" value="Unassembled WGS sequence"/>
</dbReference>
<comment type="catalytic activity">
    <reaction evidence="10">
        <text>N-acetyl-D-glucosamine 6-phosphate + H2O = D-glucosamine 6-phosphate + acetate</text>
        <dbReference type="Rhea" id="RHEA:22936"/>
        <dbReference type="ChEBI" id="CHEBI:15377"/>
        <dbReference type="ChEBI" id="CHEBI:30089"/>
        <dbReference type="ChEBI" id="CHEBI:57513"/>
        <dbReference type="ChEBI" id="CHEBI:58725"/>
        <dbReference type="EC" id="3.5.1.25"/>
    </reaction>
</comment>
<proteinExistence type="inferred from homology"/>
<dbReference type="SUPFAM" id="SSF49785">
    <property type="entry name" value="Galactose-binding domain-like"/>
    <property type="match status" value="1"/>
</dbReference>
<dbReference type="GO" id="GO:0008448">
    <property type="term" value="F:N-acetylglucosamine-6-phosphate deacetylase activity"/>
    <property type="evidence" value="ECO:0007669"/>
    <property type="project" value="UniProtKB-EC"/>
</dbReference>
<gene>
    <name evidence="15" type="ORF">T265_07040</name>
</gene>
<keyword evidence="8" id="KW-1015">Disulfide bond</keyword>
<dbReference type="SUPFAM" id="SSF51556">
    <property type="entry name" value="Metallo-dependent hydrolases"/>
    <property type="match status" value="1"/>
</dbReference>
<evidence type="ECO:0000259" key="12">
    <source>
        <dbReference type="PROSITE" id="PS50022"/>
    </source>
</evidence>
<dbReference type="SUPFAM" id="SSF49899">
    <property type="entry name" value="Concanavalin A-like lectins/glucanases"/>
    <property type="match status" value="4"/>
</dbReference>
<evidence type="ECO:0000259" key="14">
    <source>
        <dbReference type="PROSITE" id="PS50026"/>
    </source>
</evidence>
<dbReference type="InterPro" id="IPR011059">
    <property type="entry name" value="Metal-dep_hydrolase_composite"/>
</dbReference>
<dbReference type="InterPro" id="IPR003764">
    <property type="entry name" value="GlcNAc_6-P_deAcase"/>
</dbReference>
<dbReference type="PROSITE" id="PS01286">
    <property type="entry name" value="FA58C_2"/>
    <property type="match status" value="1"/>
</dbReference>
<comment type="caution">
    <text evidence="11">Lacks conserved residue(s) required for the propagation of feature annotation.</text>
</comment>
<dbReference type="PROSITE" id="PS50025">
    <property type="entry name" value="LAM_G_DOMAIN"/>
    <property type="match status" value="4"/>
</dbReference>
<name>A0A074ZEC5_OPIVI</name>
<evidence type="ECO:0000256" key="11">
    <source>
        <dbReference type="PROSITE-ProRule" id="PRU00076"/>
    </source>
</evidence>
<keyword evidence="9" id="KW-0119">Carbohydrate metabolism</keyword>
<evidence type="ECO:0000256" key="4">
    <source>
        <dbReference type="ARBA" id="ARBA00018029"/>
    </source>
</evidence>
<dbReference type="Pfam" id="PF01979">
    <property type="entry name" value="Amidohydro_1"/>
    <property type="match status" value="1"/>
</dbReference>
<accession>A0A074ZEC5</accession>
<feature type="domain" description="EGF-like" evidence="14">
    <location>
        <begin position="1650"/>
        <end position="1686"/>
    </location>
</feature>
<feature type="domain" description="Laminin G" evidence="13">
    <location>
        <begin position="1690"/>
        <end position="1878"/>
    </location>
</feature>
<evidence type="ECO:0000256" key="9">
    <source>
        <dbReference type="ARBA" id="ARBA00023277"/>
    </source>
</evidence>
<dbReference type="InterPro" id="IPR032466">
    <property type="entry name" value="Metal_Hydrolase"/>
</dbReference>
<evidence type="ECO:0000256" key="1">
    <source>
        <dbReference type="ARBA" id="ARBA00010241"/>
    </source>
</evidence>
<keyword evidence="6" id="KW-0479">Metal-binding</keyword>
<evidence type="ECO:0000256" key="3">
    <source>
        <dbReference type="ARBA" id="ARBA00011899"/>
    </source>
</evidence>
<dbReference type="GO" id="GO:0006046">
    <property type="term" value="P:N-acetylglucosamine catabolic process"/>
    <property type="evidence" value="ECO:0007669"/>
    <property type="project" value="TreeGrafter"/>
</dbReference>
<feature type="domain" description="F5/8 type C" evidence="12">
    <location>
        <begin position="581"/>
        <end position="738"/>
    </location>
</feature>
<dbReference type="Pfam" id="PF02210">
    <property type="entry name" value="Laminin_G_2"/>
    <property type="match status" value="4"/>
</dbReference>
<dbReference type="PROSITE" id="PS01285">
    <property type="entry name" value="FA58C_1"/>
    <property type="match status" value="1"/>
</dbReference>
<keyword evidence="16" id="KW-1185">Reference proteome</keyword>
<dbReference type="FunFam" id="2.60.120.260:FF:000016">
    <property type="entry name" value="Contactin-associated protein-like 4 isoform 1"/>
    <property type="match status" value="1"/>
</dbReference>
<dbReference type="CDD" id="cd00110">
    <property type="entry name" value="LamG"/>
    <property type="match status" value="4"/>
</dbReference>
<dbReference type="Gene3D" id="3.20.20.140">
    <property type="entry name" value="Metal-dependent hydrolases"/>
    <property type="match status" value="1"/>
</dbReference>
<dbReference type="Gene3D" id="2.60.120.260">
    <property type="entry name" value="Galactose-binding domain-like"/>
    <property type="match status" value="1"/>
</dbReference>
<evidence type="ECO:0000256" key="8">
    <source>
        <dbReference type="ARBA" id="ARBA00023157"/>
    </source>
</evidence>
<dbReference type="SMART" id="SM00231">
    <property type="entry name" value="FA58C"/>
    <property type="match status" value="1"/>
</dbReference>
<dbReference type="Gene3D" id="2.30.40.10">
    <property type="entry name" value="Urease, subunit C, domain 1"/>
    <property type="match status" value="1"/>
</dbReference>
<dbReference type="CDD" id="cd00854">
    <property type="entry name" value="NagA"/>
    <property type="match status" value="1"/>
</dbReference>
<comment type="similarity">
    <text evidence="1">Belongs to the neurexin family.</text>
</comment>
<evidence type="ECO:0000313" key="16">
    <source>
        <dbReference type="Proteomes" id="UP000054324"/>
    </source>
</evidence>
<keyword evidence="5 11" id="KW-0245">EGF-like domain</keyword>
<sequence>MPYSLRPRVRPTPCSRLGRPSEEAIGYEIAVMKREKAPGSDGLYPALFKEGGKSLVTHLTKLIGAIWDEEKVPAEWGTSTVIPISKKDSSSYILWPSEVDFDLPHTNCVSTASIMTNACIPLVTSVDDFKDKIIRFINCFILRQEQLVLDQLWICNGVILDELDLFFTGKIQEDIRIDLHGSVISPGFIDIQVNGAFGFDFSNTHQNVAQSCDVIASKLVMTGVTAFCPTIITSSKQVYCQLLPQFRAYREKPGYAQLLGVHLEGPFISKLHSGMHPKSQISDFGSDPVQTLLDTYGSDLDVVRMVTLAPELPGSDLVIAELASRGIIVSIGHTDANCTALENAVAAGATFMTHLFNAMPMFHHRRSHLFGSVTYPNPELFVGIIADLVHVHAAGLRVAEAIAPGRVVLVTDSNMASGLPDGDYTFGEQEIEVRRGVAFIAGTTCLAGSTTFLPDCICNFWREVCQCFLKPSDMTGNPWPGLGKALAAASTRPARGLRLYQQGDSATGPPKLRKGSLEPGADADFVILCPKALSHPVSPKVKRDGCLQTSRGNDLKIMALHRLIHLVFLLAFVNKSETQTCDYYPFVPLGMTDRFNGIKDDQITASSSFSDQTMPYYGRLHLSDEGAGAWVALDQDDQQWIQIDLKKRKVIISVATQGKQGARQWVQDYYILYTDADFPVHWSIIKDHLGQPLLFDGNVDDSGVRMNNFSYPIVARYIRLNPQRWHNLIALRMEVFGCDYRPFVAHFDGTSWIDLRLDLPGRATQTAVDEVRFRFRTKEINGLLLYGDSSQNDYFCVELFRGRLRVSVNLGTVPSSTEPTDNTVDAGSLLDDDQWHDVHIIRAQKNLNISVDRIQVWRNLSAIFIHLNMNRNLSAGGLPFFANRRGLTVSQNFKGCIEELVFNGVHLIRDAQRSLFGSQIVSSKDAGTLRWDEALGYPKRNPFLWWGPPITESQLNISGFGIGGSGRLGTTCPPVITDDTVIMFPATQQYVVFLKIERDGGASTLQFSFQFRTLNRGGVMFYHTVDKDLNFVSFGMEENNGHLILEILLPGVNIIKYTIQNRDPAAPDGTFADGLWHDIQFNMAQDSVILMVDNITYATTQKTTMPLSFDRVSYIGGGRPQRYGFQGCMRQIRVNSLDVIWDKLDPSVRHRSIVNGSCLIQDRCSPNPCKHEAPCYQNGDTFFCNCTDTGYAGAVCHQSEYFTSCAEAGLFYALRDAYINITIDMDGSGVLKPIKVTCDFTDPTTVITILPHDLTRPVMVDGYQAPGSYRRRLVYDRADRETLGELVRRAVHCEQAITYKCWNSYLLRLPPGGHPGAIVAYSRASKFLPYYLVLLQLLYLGGTTLENRAWGWWVSRKGQPQFYWGGGVPGLQKCACGVDGTCSGDSVTCNCDSDGSNTPPLVDTGLLKFKDDLPVTEVRFGDTGGLNDNKRAEYYVGPLRCYGDTLFDNTVTFRRADANLELPPLYSEFAFDMSFTFRTTVTDAVIMQNNGRATQQFFEIRIRNGNSIRVAFNVGNGIQLAEVSTARWLNDNRWHVVRFERNRKSTRLSVDTQEPIVIVEAIERSFRGFDFDQPLSVGTTQAEIFEIDSTPPMFKHTGIEFDTCKDGQFMAFTDGFVGCLSNLLINGVVQDMRGLVERGVFTYGLSPGCKPKCDTNPCLNRGECVEHYSHYLCECGLTAYRGFICGREVGGTFNNGPMIMILLDRPHDRLGTVEEYIQVGFKTKSKRGILMEMRGAGDTNYIIVKVNNNGGITIEFDVGFKRFEVTTNYDIDLCNDQHHMVYAWRTDMGTKWHLKVDDYNEIVEDFTSYLSPSADVRLDDPWVIFMGRNTTMQAADGFDGCIYAAQWNNFFPLHMAYQDPPLPNVLMFPNASVREDLCGFIEILPEAEPLEIRPSPAIPTNITPPAQAFEKEREQRIIAGVSPTRHSEDHAVPILEEEIMPSTGSP</sequence>
<feature type="domain" description="Laminin G" evidence="13">
    <location>
        <begin position="1449"/>
        <end position="1649"/>
    </location>
</feature>
<dbReference type="InterPro" id="IPR000421">
    <property type="entry name" value="FA58C"/>
</dbReference>
<dbReference type="SUPFAM" id="SSF51338">
    <property type="entry name" value="Composite domain of metallo-dependent hydrolases"/>
    <property type="match status" value="1"/>
</dbReference>
<protein>
    <recommendedName>
        <fullName evidence="4">N-acetylglucosamine-6-phosphate deacetylase</fullName>
        <ecNumber evidence="3">3.5.1.25</ecNumber>
    </recommendedName>
</protein>
<dbReference type="OrthoDB" id="26719at2759"/>
<evidence type="ECO:0000256" key="7">
    <source>
        <dbReference type="ARBA" id="ARBA00022801"/>
    </source>
</evidence>
<feature type="domain" description="EGF-like" evidence="14">
    <location>
        <begin position="1160"/>
        <end position="1197"/>
    </location>
</feature>
<dbReference type="RefSeq" id="XP_009170728.1">
    <property type="nucleotide sequence ID" value="XM_009172464.1"/>
</dbReference>
<dbReference type="InterPro" id="IPR001791">
    <property type="entry name" value="Laminin_G"/>
</dbReference>
<dbReference type="CDD" id="cd00057">
    <property type="entry name" value="FA58C"/>
    <property type="match status" value="1"/>
</dbReference>
<dbReference type="GeneID" id="20321219"/>
<comment type="similarity">
    <text evidence="2">Belongs to the metallo-dependent hydrolases superfamily. NagA family.</text>
</comment>
<organism evidence="15 16">
    <name type="scientific">Opisthorchis viverrini</name>
    <name type="common">Southeast Asian liver fluke</name>
    <dbReference type="NCBI Taxonomy" id="6198"/>
    <lineage>
        <taxon>Eukaryota</taxon>
        <taxon>Metazoa</taxon>
        <taxon>Spiralia</taxon>
        <taxon>Lophotrochozoa</taxon>
        <taxon>Platyhelminthes</taxon>
        <taxon>Trematoda</taxon>
        <taxon>Digenea</taxon>
        <taxon>Opisthorchiida</taxon>
        <taxon>Opisthorchiata</taxon>
        <taxon>Opisthorchiidae</taxon>
        <taxon>Opisthorchis</taxon>
    </lineage>
</organism>
<dbReference type="CTD" id="20321219"/>
<dbReference type="Gene3D" id="2.10.25.10">
    <property type="entry name" value="Laminin"/>
    <property type="match status" value="2"/>
</dbReference>
<dbReference type="PROSITE" id="PS50022">
    <property type="entry name" value="FA58C_3"/>
    <property type="match status" value="1"/>
</dbReference>